<comment type="catalytic activity">
    <reaction evidence="3">
        <text>adenosylcob(III)inamide + GTP = adenosylcob(III)inamide phosphate + GDP + H(+)</text>
        <dbReference type="Rhea" id="RHEA:15765"/>
        <dbReference type="ChEBI" id="CHEBI:2480"/>
        <dbReference type="ChEBI" id="CHEBI:15378"/>
        <dbReference type="ChEBI" id="CHEBI:37565"/>
        <dbReference type="ChEBI" id="CHEBI:58189"/>
        <dbReference type="ChEBI" id="CHEBI:58502"/>
        <dbReference type="EC" id="2.7.1.156"/>
    </reaction>
</comment>
<dbReference type="OrthoDB" id="9788370at2"/>
<evidence type="ECO:0000256" key="11">
    <source>
        <dbReference type="ARBA" id="ARBA00022777"/>
    </source>
</evidence>
<comment type="function">
    <text evidence="4 14">Catalyzes ATP-dependent phosphorylation of adenosylcobinamide and addition of GMP to adenosylcobinamide phosphate.</text>
</comment>
<evidence type="ECO:0000256" key="14">
    <source>
        <dbReference type="PIRNR" id="PIRNR006135"/>
    </source>
</evidence>
<dbReference type="InterPro" id="IPR027417">
    <property type="entry name" value="P-loop_NTPase"/>
</dbReference>
<evidence type="ECO:0000256" key="12">
    <source>
        <dbReference type="ARBA" id="ARBA00022840"/>
    </source>
</evidence>
<dbReference type="Proteomes" id="UP000006062">
    <property type="component" value="Chromosome"/>
</dbReference>
<evidence type="ECO:0000256" key="2">
    <source>
        <dbReference type="ARBA" id="ARBA00000711"/>
    </source>
</evidence>
<feature type="binding site" evidence="16">
    <location>
        <begin position="68"/>
        <end position="71"/>
    </location>
    <ligand>
        <name>GTP</name>
        <dbReference type="ChEBI" id="CHEBI:37565"/>
    </ligand>
</feature>
<feature type="binding site" evidence="16">
    <location>
        <begin position="49"/>
        <end position="51"/>
    </location>
    <ligand>
        <name>GTP</name>
        <dbReference type="ChEBI" id="CHEBI:37565"/>
    </ligand>
</feature>
<dbReference type="RefSeq" id="WP_014778138.1">
    <property type="nucleotide sequence ID" value="NC_018012.1"/>
</dbReference>
<name>I3Y9K9_THIV6</name>
<gene>
    <name evidence="18" type="ordered locus">Thivi_1703</name>
</gene>
<protein>
    <recommendedName>
        <fullName evidence="14">Bifunctional adenosylcobalamin biosynthesis protein</fullName>
        <ecNumber evidence="14">2.7.1.156</ecNumber>
        <ecNumber evidence="14">2.7.7.62</ecNumber>
    </recommendedName>
</protein>
<proteinExistence type="inferred from homology"/>
<dbReference type="STRING" id="765911.Thivi_1703"/>
<reference evidence="18 19" key="1">
    <citation type="submission" date="2012-06" db="EMBL/GenBank/DDBJ databases">
        <title>Complete sequence of Thiocystis violascens DSM 198.</title>
        <authorList>
            <consortium name="US DOE Joint Genome Institute"/>
            <person name="Lucas S."/>
            <person name="Han J."/>
            <person name="Lapidus A."/>
            <person name="Cheng J.-F."/>
            <person name="Goodwin L."/>
            <person name="Pitluck S."/>
            <person name="Peters L."/>
            <person name="Ovchinnikova G."/>
            <person name="Teshima H."/>
            <person name="Detter J.C."/>
            <person name="Han C."/>
            <person name="Tapia R."/>
            <person name="Land M."/>
            <person name="Hauser L."/>
            <person name="Kyrpides N."/>
            <person name="Ivanova N."/>
            <person name="Pagani I."/>
            <person name="Vogl K."/>
            <person name="Liu Z."/>
            <person name="Frigaard N.-U."/>
            <person name="Bryant D."/>
            <person name="Woyke T."/>
        </authorList>
    </citation>
    <scope>NUCLEOTIDE SEQUENCE [LARGE SCALE GENOMIC DNA]</scope>
    <source>
        <strain evidence="19">ATCC 17096 / DSM 198 / 6111</strain>
    </source>
</reference>
<evidence type="ECO:0000313" key="18">
    <source>
        <dbReference type="EMBL" id="AFL73677.1"/>
    </source>
</evidence>
<feature type="binding site" evidence="16">
    <location>
        <begin position="24"/>
        <end position="31"/>
    </location>
    <ligand>
        <name>GTP</name>
        <dbReference type="ChEBI" id="CHEBI:37565"/>
    </ligand>
</feature>
<evidence type="ECO:0000256" key="7">
    <source>
        <dbReference type="ARBA" id="ARBA00007490"/>
    </source>
</evidence>
<dbReference type="GO" id="GO:0005524">
    <property type="term" value="F:ATP binding"/>
    <property type="evidence" value="ECO:0007669"/>
    <property type="project" value="UniProtKB-UniRule"/>
</dbReference>
<comment type="similarity">
    <text evidence="7 14">Belongs to the CobU/CobP family.</text>
</comment>
<evidence type="ECO:0000256" key="5">
    <source>
        <dbReference type="ARBA" id="ARBA00004692"/>
    </source>
</evidence>
<dbReference type="Gene3D" id="3.40.50.300">
    <property type="entry name" value="P-loop containing nucleotide triphosphate hydrolases"/>
    <property type="match status" value="1"/>
</dbReference>
<dbReference type="EC" id="2.7.7.62" evidence="14"/>
<dbReference type="Pfam" id="PF02283">
    <property type="entry name" value="CobU"/>
    <property type="match status" value="1"/>
</dbReference>
<keyword evidence="10 14" id="KW-0547">Nucleotide-binding</keyword>
<feature type="compositionally biased region" description="Polar residues" evidence="17">
    <location>
        <begin position="7"/>
        <end position="17"/>
    </location>
</feature>
<comment type="catalytic activity">
    <reaction evidence="1 14">
        <text>adenosylcob(III)inamide + ATP = adenosylcob(III)inamide phosphate + ADP + H(+)</text>
        <dbReference type="Rhea" id="RHEA:15769"/>
        <dbReference type="ChEBI" id="CHEBI:2480"/>
        <dbReference type="ChEBI" id="CHEBI:15378"/>
        <dbReference type="ChEBI" id="CHEBI:30616"/>
        <dbReference type="ChEBI" id="CHEBI:58502"/>
        <dbReference type="ChEBI" id="CHEBI:456216"/>
        <dbReference type="EC" id="2.7.1.156"/>
    </reaction>
</comment>
<dbReference type="PIRSF" id="PIRSF006135">
    <property type="entry name" value="CobU"/>
    <property type="match status" value="1"/>
</dbReference>
<dbReference type="CDD" id="cd00544">
    <property type="entry name" value="CobU"/>
    <property type="match status" value="1"/>
</dbReference>
<evidence type="ECO:0000256" key="4">
    <source>
        <dbReference type="ARBA" id="ARBA00003889"/>
    </source>
</evidence>
<dbReference type="SUPFAM" id="SSF52540">
    <property type="entry name" value="P-loop containing nucleoside triphosphate hydrolases"/>
    <property type="match status" value="1"/>
</dbReference>
<keyword evidence="12 14" id="KW-0067">ATP-binding</keyword>
<evidence type="ECO:0000256" key="6">
    <source>
        <dbReference type="ARBA" id="ARBA00005159"/>
    </source>
</evidence>
<organism evidence="18 19">
    <name type="scientific">Thiocystis violascens (strain ATCC 17096 / DSM 198 / 6111)</name>
    <name type="common">Chromatium violascens</name>
    <dbReference type="NCBI Taxonomy" id="765911"/>
    <lineage>
        <taxon>Bacteria</taxon>
        <taxon>Pseudomonadati</taxon>
        <taxon>Pseudomonadota</taxon>
        <taxon>Gammaproteobacteria</taxon>
        <taxon>Chromatiales</taxon>
        <taxon>Chromatiaceae</taxon>
        <taxon>Thiocystis</taxon>
    </lineage>
</organism>
<evidence type="ECO:0000256" key="17">
    <source>
        <dbReference type="SAM" id="MobiDB-lite"/>
    </source>
</evidence>
<keyword evidence="11 14" id="KW-0418">Kinase</keyword>
<dbReference type="GO" id="GO:0005525">
    <property type="term" value="F:GTP binding"/>
    <property type="evidence" value="ECO:0007669"/>
    <property type="project" value="UniProtKB-UniRule"/>
</dbReference>
<evidence type="ECO:0000256" key="15">
    <source>
        <dbReference type="PIRSR" id="PIRSR006135-1"/>
    </source>
</evidence>
<dbReference type="AlphaFoldDB" id="I3Y9K9"/>
<dbReference type="UniPathway" id="UPA00148">
    <property type="reaction ID" value="UER00236"/>
</dbReference>
<dbReference type="GO" id="GO:0009236">
    <property type="term" value="P:cobalamin biosynthetic process"/>
    <property type="evidence" value="ECO:0007669"/>
    <property type="project" value="UniProtKB-UniRule"/>
</dbReference>
<dbReference type="InterPro" id="IPR003203">
    <property type="entry name" value="CobU/CobP"/>
</dbReference>
<keyword evidence="19" id="KW-1185">Reference proteome</keyword>
<evidence type="ECO:0000256" key="16">
    <source>
        <dbReference type="PIRSR" id="PIRSR006135-2"/>
    </source>
</evidence>
<evidence type="ECO:0000256" key="9">
    <source>
        <dbReference type="ARBA" id="ARBA00022679"/>
    </source>
</evidence>
<feature type="binding site" evidence="16">
    <location>
        <position position="101"/>
    </location>
    <ligand>
        <name>GTP</name>
        <dbReference type="ChEBI" id="CHEBI:37565"/>
    </ligand>
</feature>
<dbReference type="GO" id="GO:0008820">
    <property type="term" value="F:cobinamide phosphate guanylyltransferase activity"/>
    <property type="evidence" value="ECO:0007669"/>
    <property type="project" value="UniProtKB-UniRule"/>
</dbReference>
<evidence type="ECO:0000256" key="3">
    <source>
        <dbReference type="ARBA" id="ARBA00001522"/>
    </source>
</evidence>
<evidence type="ECO:0000256" key="1">
    <source>
        <dbReference type="ARBA" id="ARBA00000312"/>
    </source>
</evidence>
<dbReference type="EC" id="2.7.1.156" evidence="14"/>
<evidence type="ECO:0000256" key="13">
    <source>
        <dbReference type="ARBA" id="ARBA00023134"/>
    </source>
</evidence>
<dbReference type="HOGENOM" id="CLU_094161_0_1_6"/>
<evidence type="ECO:0000256" key="8">
    <source>
        <dbReference type="ARBA" id="ARBA00022573"/>
    </source>
</evidence>
<dbReference type="PANTHER" id="PTHR34848:SF1">
    <property type="entry name" value="BIFUNCTIONAL ADENOSYLCOBALAMIN BIOSYNTHESIS PROTEIN COBU"/>
    <property type="match status" value="1"/>
</dbReference>
<keyword evidence="8 14" id="KW-0169">Cobalamin biosynthesis</keyword>
<keyword evidence="9 14" id="KW-0808">Transferase</keyword>
<feature type="region of interest" description="Disordered" evidence="17">
    <location>
        <begin position="1"/>
        <end position="28"/>
    </location>
</feature>
<dbReference type="eggNOG" id="COG2087">
    <property type="taxonomic scope" value="Bacteria"/>
</dbReference>
<keyword evidence="18" id="KW-0548">Nucleotidyltransferase</keyword>
<comment type="pathway">
    <text evidence="6 14">Cofactor biosynthesis; adenosylcobalamin biosynthesis; adenosylcobalamin from cob(II)yrinate a,c-diamide: step 5/7.</text>
</comment>
<sequence length="194" mass="21227">MGRAPRNPSSRNPSTAPSAILVTGPARSGKSEWAERLARDSGRAVIYVATAREDPDDADWTARIAAHRVRRPPEWLTVCAPTELEAVIETHAGSDHCLLIDSLGTWVANLVELDEIAWQARVTRLREVLTRSSALVILVAEETGWGVIPAYPVGRRFRDRLGDLVRRLGSRCAATYLVTGGYAIDLARYGTPLS</sequence>
<dbReference type="NCBIfam" id="NF004469">
    <property type="entry name" value="PRK05800.1"/>
    <property type="match status" value="1"/>
</dbReference>
<evidence type="ECO:0000313" key="19">
    <source>
        <dbReference type="Proteomes" id="UP000006062"/>
    </source>
</evidence>
<dbReference type="EMBL" id="CP003154">
    <property type="protein sequence ID" value="AFL73677.1"/>
    <property type="molecule type" value="Genomic_DNA"/>
</dbReference>
<accession>I3Y9K9</accession>
<dbReference type="GO" id="GO:0043752">
    <property type="term" value="F:adenosylcobinamide kinase activity"/>
    <property type="evidence" value="ECO:0007669"/>
    <property type="project" value="UniProtKB-EC"/>
</dbReference>
<evidence type="ECO:0000256" key="10">
    <source>
        <dbReference type="ARBA" id="ARBA00022741"/>
    </source>
</evidence>
<comment type="catalytic activity">
    <reaction evidence="2 14">
        <text>adenosylcob(III)inamide phosphate + GTP + H(+) = adenosylcob(III)inamide-GDP + diphosphate</text>
        <dbReference type="Rhea" id="RHEA:22712"/>
        <dbReference type="ChEBI" id="CHEBI:15378"/>
        <dbReference type="ChEBI" id="CHEBI:33019"/>
        <dbReference type="ChEBI" id="CHEBI:37565"/>
        <dbReference type="ChEBI" id="CHEBI:58502"/>
        <dbReference type="ChEBI" id="CHEBI:60487"/>
        <dbReference type="EC" id="2.7.7.62"/>
    </reaction>
</comment>
<keyword evidence="13 14" id="KW-0342">GTP-binding</keyword>
<dbReference type="KEGG" id="tvi:Thivi_1703"/>
<comment type="pathway">
    <text evidence="5 14">Cofactor biosynthesis; adenosylcobalamin biosynthesis; adenosylcobalamin from cob(II)yrinate a,c-diamide: step 6/7.</text>
</comment>
<feature type="active site" description="GMP-histidine intermediate" evidence="15">
    <location>
        <position position="67"/>
    </location>
</feature>
<dbReference type="PANTHER" id="PTHR34848">
    <property type="match status" value="1"/>
</dbReference>